<keyword evidence="7" id="KW-1185">Reference proteome</keyword>
<dbReference type="SUPFAM" id="SSF55781">
    <property type="entry name" value="GAF domain-like"/>
    <property type="match status" value="1"/>
</dbReference>
<sequence length="252" mass="27022">MRCSPPPAQSRPRLRQASVSEISKTADKALNLLLALEGRSLTAPELTAITGMNRTVVRRLLQTLLSRDLIRREGSRFQLSGRMRRLASAVYPELRRAARPAAEALMRELGETVVFQIVDGSAMVVLLELLHGRGTGMLVRHEVGSRSGMSESASGLAVLAATDARARDRLLGRDPDPELLERIAEAQEQGIAFTSDLLRSGVAGLAVAVRDGSDTVIGSLAALVPSARVDKLRASESALRRAAAQIESQLSA</sequence>
<dbReference type="Pfam" id="PF09339">
    <property type="entry name" value="HTH_IclR"/>
    <property type="match status" value="1"/>
</dbReference>
<evidence type="ECO:0000313" key="6">
    <source>
        <dbReference type="EMBL" id="MDJ1372700.1"/>
    </source>
</evidence>
<evidence type="ECO:0008006" key="8">
    <source>
        <dbReference type="Google" id="ProtNLM"/>
    </source>
</evidence>
<dbReference type="Gene3D" id="3.30.450.40">
    <property type="match status" value="1"/>
</dbReference>
<gene>
    <name evidence="6" type="ORF">C7K25_15280</name>
</gene>
<reference evidence="6" key="1">
    <citation type="submission" date="2018-03" db="EMBL/GenBank/DDBJ databases">
        <authorList>
            <person name="Nunes O.C."/>
            <person name="Lopes A.R."/>
            <person name="Froufe H."/>
            <person name="Munoz-Merida A."/>
            <person name="Barroso C."/>
            <person name="Egas C."/>
        </authorList>
    </citation>
    <scope>NUCLEOTIDE SEQUENCE</scope>
    <source>
        <strain evidence="6">ON4</strain>
    </source>
</reference>
<feature type="domain" description="HTH iclR-type" evidence="4">
    <location>
        <begin position="23"/>
        <end position="81"/>
    </location>
</feature>
<evidence type="ECO:0000256" key="3">
    <source>
        <dbReference type="ARBA" id="ARBA00023163"/>
    </source>
</evidence>
<evidence type="ECO:0000259" key="5">
    <source>
        <dbReference type="PROSITE" id="PS51078"/>
    </source>
</evidence>
<protein>
    <recommendedName>
        <fullName evidence="8">IclR family transcriptional regulator</fullName>
    </recommendedName>
</protein>
<dbReference type="Pfam" id="PF01614">
    <property type="entry name" value="IclR_C"/>
    <property type="match status" value="1"/>
</dbReference>
<dbReference type="InterPro" id="IPR005471">
    <property type="entry name" value="Tscrpt_reg_IclR_N"/>
</dbReference>
<dbReference type="PANTHER" id="PTHR30136:SF24">
    <property type="entry name" value="HTH-TYPE TRANSCRIPTIONAL REPRESSOR ALLR"/>
    <property type="match status" value="1"/>
</dbReference>
<keyword evidence="2" id="KW-0238">DNA-binding</keyword>
<dbReference type="Gene3D" id="1.10.10.10">
    <property type="entry name" value="Winged helix-like DNA-binding domain superfamily/Winged helix DNA-binding domain"/>
    <property type="match status" value="1"/>
</dbReference>
<evidence type="ECO:0000259" key="4">
    <source>
        <dbReference type="PROSITE" id="PS51077"/>
    </source>
</evidence>
<dbReference type="Proteomes" id="UP001170379">
    <property type="component" value="Unassembled WGS sequence"/>
</dbReference>
<keyword evidence="3" id="KW-0804">Transcription</keyword>
<dbReference type="InterPro" id="IPR036388">
    <property type="entry name" value="WH-like_DNA-bd_sf"/>
</dbReference>
<evidence type="ECO:0000313" key="7">
    <source>
        <dbReference type="Proteomes" id="UP001170379"/>
    </source>
</evidence>
<dbReference type="PANTHER" id="PTHR30136">
    <property type="entry name" value="HELIX-TURN-HELIX TRANSCRIPTIONAL REGULATOR, ICLR FAMILY"/>
    <property type="match status" value="1"/>
</dbReference>
<proteinExistence type="predicted"/>
<name>A0ABT7CC09_9MICO</name>
<dbReference type="InterPro" id="IPR036390">
    <property type="entry name" value="WH_DNA-bd_sf"/>
</dbReference>
<reference evidence="6" key="2">
    <citation type="journal article" date="2022" name="Sci. Rep.">
        <title>In silico prediction of the enzymes involved in the degradation of the herbicide molinate by Gulosibacter molinativorax ON4T.</title>
        <authorList>
            <person name="Lopes A.R."/>
            <person name="Bunin E."/>
            <person name="Viana A.T."/>
            <person name="Froufe H."/>
            <person name="Munoz-Merida A."/>
            <person name="Pinho D."/>
            <person name="Figueiredo J."/>
            <person name="Barroso C."/>
            <person name="Vaz-Moreira I."/>
            <person name="Bellanger X."/>
            <person name="Egas C."/>
            <person name="Nunes O.C."/>
        </authorList>
    </citation>
    <scope>NUCLEOTIDE SEQUENCE</scope>
    <source>
        <strain evidence="6">ON4</strain>
    </source>
</reference>
<evidence type="ECO:0000256" key="1">
    <source>
        <dbReference type="ARBA" id="ARBA00023015"/>
    </source>
</evidence>
<organism evidence="6 7">
    <name type="scientific">Gulosibacter molinativorax</name>
    <dbReference type="NCBI Taxonomy" id="256821"/>
    <lineage>
        <taxon>Bacteria</taxon>
        <taxon>Bacillati</taxon>
        <taxon>Actinomycetota</taxon>
        <taxon>Actinomycetes</taxon>
        <taxon>Micrococcales</taxon>
        <taxon>Microbacteriaceae</taxon>
        <taxon>Gulosibacter</taxon>
    </lineage>
</organism>
<comment type="caution">
    <text evidence="6">The sequence shown here is derived from an EMBL/GenBank/DDBJ whole genome shotgun (WGS) entry which is preliminary data.</text>
</comment>
<dbReference type="PROSITE" id="PS51078">
    <property type="entry name" value="ICLR_ED"/>
    <property type="match status" value="1"/>
</dbReference>
<evidence type="ECO:0000256" key="2">
    <source>
        <dbReference type="ARBA" id="ARBA00023125"/>
    </source>
</evidence>
<dbReference type="InterPro" id="IPR014757">
    <property type="entry name" value="Tscrpt_reg_IclR_C"/>
</dbReference>
<dbReference type="SUPFAM" id="SSF46785">
    <property type="entry name" value="Winged helix' DNA-binding domain"/>
    <property type="match status" value="1"/>
</dbReference>
<feature type="domain" description="IclR-ED" evidence="5">
    <location>
        <begin position="82"/>
        <end position="252"/>
    </location>
</feature>
<dbReference type="SMART" id="SM00346">
    <property type="entry name" value="HTH_ICLR"/>
    <property type="match status" value="1"/>
</dbReference>
<dbReference type="InterPro" id="IPR029016">
    <property type="entry name" value="GAF-like_dom_sf"/>
</dbReference>
<dbReference type="InterPro" id="IPR050707">
    <property type="entry name" value="HTH_MetabolicPath_Reg"/>
</dbReference>
<dbReference type="EMBL" id="PXVD01000039">
    <property type="protein sequence ID" value="MDJ1372700.1"/>
    <property type="molecule type" value="Genomic_DNA"/>
</dbReference>
<accession>A0ABT7CC09</accession>
<keyword evidence="1" id="KW-0805">Transcription regulation</keyword>
<dbReference type="PROSITE" id="PS51077">
    <property type="entry name" value="HTH_ICLR"/>
    <property type="match status" value="1"/>
</dbReference>